<proteinExistence type="predicted"/>
<protein>
    <submittedName>
        <fullName evidence="1">Uncharacterized protein</fullName>
    </submittedName>
</protein>
<sequence>MDLVAYHVDAGCEFLALVTGRKPKCETPDDLVTACLNVVDLSNIVLLPHQRYA</sequence>
<dbReference type="RefSeq" id="WP_157066528.1">
    <property type="nucleotide sequence ID" value="NZ_LMTR01000012.1"/>
</dbReference>
<dbReference type="AlphaFoldDB" id="A0A120CYE5"/>
<accession>A0A120CYE5</accession>
<evidence type="ECO:0000313" key="2">
    <source>
        <dbReference type="Proteomes" id="UP000059074"/>
    </source>
</evidence>
<organism evidence="1 2">
    <name type="scientific">Hyphomicrobium sulfonivorans</name>
    <dbReference type="NCBI Taxonomy" id="121290"/>
    <lineage>
        <taxon>Bacteria</taxon>
        <taxon>Pseudomonadati</taxon>
        <taxon>Pseudomonadota</taxon>
        <taxon>Alphaproteobacteria</taxon>
        <taxon>Hyphomicrobiales</taxon>
        <taxon>Hyphomicrobiaceae</taxon>
        <taxon>Hyphomicrobium</taxon>
    </lineage>
</organism>
<name>A0A120CYE5_HYPSL</name>
<reference evidence="1 2" key="1">
    <citation type="submission" date="2015-10" db="EMBL/GenBank/DDBJ databases">
        <title>Transcriptomic analysis of a linuron degrading triple-species bacterial consortium.</title>
        <authorList>
            <person name="Albers P."/>
        </authorList>
    </citation>
    <scope>NUCLEOTIDE SEQUENCE [LARGE SCALE GENOMIC DNA]</scope>
    <source>
        <strain evidence="1 2">WDL6</strain>
    </source>
</reference>
<dbReference type="Proteomes" id="UP000059074">
    <property type="component" value="Unassembled WGS sequence"/>
</dbReference>
<dbReference type="EMBL" id="LMTR01000012">
    <property type="protein sequence ID" value="KWT72400.1"/>
    <property type="molecule type" value="Genomic_DNA"/>
</dbReference>
<keyword evidence="2" id="KW-1185">Reference proteome</keyword>
<evidence type="ECO:0000313" key="1">
    <source>
        <dbReference type="EMBL" id="KWT72400.1"/>
    </source>
</evidence>
<dbReference type="PATRIC" id="fig|121290.4.peg.1576"/>
<comment type="caution">
    <text evidence="1">The sequence shown here is derived from an EMBL/GenBank/DDBJ whole genome shotgun (WGS) entry which is preliminary data.</text>
</comment>
<gene>
    <name evidence="1" type="ORF">APY04_0194</name>
</gene>